<gene>
    <name evidence="1" type="ORF">SAMN05421753_10362</name>
</gene>
<evidence type="ECO:0000313" key="2">
    <source>
        <dbReference type="Proteomes" id="UP000199518"/>
    </source>
</evidence>
<proteinExistence type="predicted"/>
<organism evidence="1 2">
    <name type="scientific">Planctomicrobium piriforme</name>
    <dbReference type="NCBI Taxonomy" id="1576369"/>
    <lineage>
        <taxon>Bacteria</taxon>
        <taxon>Pseudomonadati</taxon>
        <taxon>Planctomycetota</taxon>
        <taxon>Planctomycetia</taxon>
        <taxon>Planctomycetales</taxon>
        <taxon>Planctomycetaceae</taxon>
        <taxon>Planctomicrobium</taxon>
    </lineage>
</organism>
<protein>
    <submittedName>
        <fullName evidence="1">Uncharacterized protein</fullName>
    </submittedName>
</protein>
<name>A0A1I3D289_9PLAN</name>
<reference evidence="2" key="1">
    <citation type="submission" date="2016-10" db="EMBL/GenBank/DDBJ databases">
        <authorList>
            <person name="Varghese N."/>
            <person name="Submissions S."/>
        </authorList>
    </citation>
    <scope>NUCLEOTIDE SEQUENCE [LARGE SCALE GENOMIC DNA]</scope>
    <source>
        <strain evidence="2">DSM 26348</strain>
    </source>
</reference>
<dbReference type="Proteomes" id="UP000199518">
    <property type="component" value="Unassembled WGS sequence"/>
</dbReference>
<evidence type="ECO:0000313" key="1">
    <source>
        <dbReference type="EMBL" id="SFH80825.1"/>
    </source>
</evidence>
<dbReference type="EMBL" id="FOQD01000003">
    <property type="protein sequence ID" value="SFH80825.1"/>
    <property type="molecule type" value="Genomic_DNA"/>
</dbReference>
<accession>A0A1I3D289</accession>
<keyword evidence="2" id="KW-1185">Reference proteome</keyword>
<sequence length="99" mass="10881">MLCLVLVTGALLVPSPRLCEVVVNDVTGETCTETLSDPALVVRRQDSIMQRPTVAHRLAKRPVRQGLNGHAFELPMPPTLGHMQPGHRWRNGLQAPLLT</sequence>
<dbReference type="AlphaFoldDB" id="A0A1I3D289"/>